<dbReference type="EMBL" id="CABDVU010000001">
    <property type="protein sequence ID" value="VTN11883.1"/>
    <property type="molecule type" value="Genomic_DNA"/>
</dbReference>
<dbReference type="Proteomes" id="UP000339249">
    <property type="component" value="Unassembled WGS sequence"/>
</dbReference>
<proteinExistence type="predicted"/>
<evidence type="ECO:0000313" key="2">
    <source>
        <dbReference type="Proteomes" id="UP000339249"/>
    </source>
</evidence>
<protein>
    <submittedName>
        <fullName evidence="1">PTS-dependent dihydroxyacetone kinase, phosphotransferase subunit dhaM</fullName>
    </submittedName>
</protein>
<dbReference type="AlphaFoldDB" id="A0A4U9D7R8"/>
<dbReference type="GO" id="GO:0016301">
    <property type="term" value="F:kinase activity"/>
    <property type="evidence" value="ECO:0007669"/>
    <property type="project" value="UniProtKB-KW"/>
</dbReference>
<gene>
    <name evidence="1" type="primary">dhaM_2</name>
    <name evidence="1" type="ORF">NCTC9185_03844</name>
</gene>
<accession>A0A4U9D7R8</accession>
<evidence type="ECO:0000313" key="1">
    <source>
        <dbReference type="EMBL" id="VTN11883.1"/>
    </source>
</evidence>
<sequence>MPEMTTPRSVSVVISNHKACTFVRLAPGGGLAGFNADLLLEKGGKCVAPDSINKSRCCRCAATTGSGCWPRAGC</sequence>
<reference evidence="1 2" key="1">
    <citation type="submission" date="2019-04" db="EMBL/GenBank/DDBJ databases">
        <authorList>
            <consortium name="Pathogen Informatics"/>
        </authorList>
    </citation>
    <scope>NUCLEOTIDE SEQUENCE [LARGE SCALE GENOMIC DNA]</scope>
    <source>
        <strain evidence="1 2">NCTC9185</strain>
    </source>
</reference>
<keyword evidence="1" id="KW-0808">Transferase</keyword>
<name>A0A4U9D7R8_RAOTE</name>
<organism evidence="1 2">
    <name type="scientific">Raoultella terrigena</name>
    <name type="common">Klebsiella terrigena</name>
    <dbReference type="NCBI Taxonomy" id="577"/>
    <lineage>
        <taxon>Bacteria</taxon>
        <taxon>Pseudomonadati</taxon>
        <taxon>Pseudomonadota</taxon>
        <taxon>Gammaproteobacteria</taxon>
        <taxon>Enterobacterales</taxon>
        <taxon>Enterobacteriaceae</taxon>
        <taxon>Klebsiella/Raoultella group</taxon>
        <taxon>Raoultella</taxon>
    </lineage>
</organism>
<keyword evidence="1" id="KW-0418">Kinase</keyword>